<dbReference type="InterPro" id="IPR001650">
    <property type="entry name" value="Helicase_C-like"/>
</dbReference>
<evidence type="ECO:0000256" key="6">
    <source>
        <dbReference type="ARBA" id="ARBA00047984"/>
    </source>
</evidence>
<keyword evidence="2" id="KW-0547">Nucleotide-binding</keyword>
<dbReference type="GO" id="GO:0016787">
    <property type="term" value="F:hydrolase activity"/>
    <property type="evidence" value="ECO:0007669"/>
    <property type="project" value="UniProtKB-KW"/>
</dbReference>
<evidence type="ECO:0000256" key="3">
    <source>
        <dbReference type="ARBA" id="ARBA00022801"/>
    </source>
</evidence>
<dbReference type="Pfam" id="PF00271">
    <property type="entry name" value="Helicase_C"/>
    <property type="match status" value="1"/>
</dbReference>
<dbReference type="SUPFAM" id="SSF52540">
    <property type="entry name" value="P-loop containing nucleoside triphosphate hydrolases"/>
    <property type="match status" value="1"/>
</dbReference>
<feature type="compositionally biased region" description="Basic and acidic residues" evidence="7">
    <location>
        <begin position="101"/>
        <end position="115"/>
    </location>
</feature>
<dbReference type="SMART" id="SM00847">
    <property type="entry name" value="HA2"/>
    <property type="match status" value="1"/>
</dbReference>
<accession>A0A0F7SGI6</accession>
<evidence type="ECO:0000256" key="4">
    <source>
        <dbReference type="ARBA" id="ARBA00022806"/>
    </source>
</evidence>
<dbReference type="GO" id="GO:0005730">
    <property type="term" value="C:nucleolus"/>
    <property type="evidence" value="ECO:0007669"/>
    <property type="project" value="TreeGrafter"/>
</dbReference>
<dbReference type="GO" id="GO:0005524">
    <property type="term" value="F:ATP binding"/>
    <property type="evidence" value="ECO:0007669"/>
    <property type="project" value="UniProtKB-KW"/>
</dbReference>
<dbReference type="Gene3D" id="1.20.120.1080">
    <property type="match status" value="1"/>
</dbReference>
<dbReference type="InterPro" id="IPR011709">
    <property type="entry name" value="DEAD-box_helicase_OB_fold"/>
</dbReference>
<dbReference type="InterPro" id="IPR014001">
    <property type="entry name" value="Helicase_ATP-bd"/>
</dbReference>
<sequence>MAYTKFTFDDDPQPPAQDSIKQTTPKTAPIPTAVLAETEKQKAFKVVDFQASDEEIDLPFPLGGGNSTSTSSNKRKRQESAHLDIDASGFETVGKKGKTLSKRDHGEGKRLREERERLAKERAELPIWSGQEAIQKAVKENDTVVILGETGSGKTTQVPQFLLTLFPNTPSTPRPPRIAVTQPRRVAALSLATRVAAEQGTKVGQRVGHSVRFDTVVGPATRLVYCTDGMLVRELLGDPMLSQYSAIIIDEAHERNISTDILLGSLREIQKIRNAPGATDDSGNPQVPLKVIVMSATLDAERFSTFFNHCPILYVRGRQHPVKIYHTEEDSDQYEDLAVRTFFQIHTARPDGDVLIFLSGQEDIDNLAQQIKFLSNQLERHYQNVLVLPFMASTSPLDQARVFQPAPARTRKVILATNVAETSITIPGIKYVIDTGVCKEKNYLSRRGTGIETLSLKLVSQSAAQQRTGRAGREGPGFCYRLYTSQTYKKMSAAPLPEILRTNLSSVVLQLKEIGVDDVQSFGFLDMPHPDFITESLMTLYGLGALDKTLHLTPTGSRMLKFPLDPAQARIVLASIDRSCTLDILDILALANETPIFTDPIDKRAESAEARASFRHRDGDHLTMLNVLRSYEALPKSDSAGRKLWCRDRFVNERNLKRAIQARDQMREICVRENVDWKTTAGDDSEPILRSLLDGLFMNTAIERDGEYKQMVGNSIVKIHPSSTMFGRRANAILYGEIVHTSNTYARSVSQVQYAWLAELPMFSFAGAGLE</sequence>
<keyword evidence="3 10" id="KW-0378">Hydrolase</keyword>
<keyword evidence="5" id="KW-0067">ATP-binding</keyword>
<dbReference type="Pfam" id="PF00270">
    <property type="entry name" value="DEAD"/>
    <property type="match status" value="1"/>
</dbReference>
<dbReference type="Gene3D" id="3.40.50.300">
    <property type="entry name" value="P-loop containing nucleotide triphosphate hydrolases"/>
    <property type="match status" value="2"/>
</dbReference>
<evidence type="ECO:0000259" key="8">
    <source>
        <dbReference type="PROSITE" id="PS51192"/>
    </source>
</evidence>
<dbReference type="GO" id="GO:0003725">
    <property type="term" value="F:double-stranded RNA binding"/>
    <property type="evidence" value="ECO:0007669"/>
    <property type="project" value="TreeGrafter"/>
</dbReference>
<dbReference type="SMART" id="SM00490">
    <property type="entry name" value="HELICc"/>
    <property type="match status" value="1"/>
</dbReference>
<dbReference type="PANTHER" id="PTHR18934">
    <property type="entry name" value="ATP-DEPENDENT RNA HELICASE"/>
    <property type="match status" value="1"/>
</dbReference>
<dbReference type="GO" id="GO:0003724">
    <property type="term" value="F:RNA helicase activity"/>
    <property type="evidence" value="ECO:0007669"/>
    <property type="project" value="UniProtKB-EC"/>
</dbReference>
<feature type="domain" description="Helicase ATP-binding" evidence="8">
    <location>
        <begin position="135"/>
        <end position="316"/>
    </location>
</feature>
<evidence type="ECO:0000259" key="9">
    <source>
        <dbReference type="PROSITE" id="PS51194"/>
    </source>
</evidence>
<dbReference type="FunFam" id="3.40.50.300:FF:000145">
    <property type="entry name" value="probable ATP-dependent RNA helicase DHX40"/>
    <property type="match status" value="1"/>
</dbReference>
<feature type="domain" description="Helicase C-terminal" evidence="9">
    <location>
        <begin position="333"/>
        <end position="515"/>
    </location>
</feature>
<comment type="catalytic activity">
    <reaction evidence="6">
        <text>ATP + H2O = ADP + phosphate + H(+)</text>
        <dbReference type="Rhea" id="RHEA:13065"/>
        <dbReference type="ChEBI" id="CHEBI:15377"/>
        <dbReference type="ChEBI" id="CHEBI:15378"/>
        <dbReference type="ChEBI" id="CHEBI:30616"/>
        <dbReference type="ChEBI" id="CHEBI:43474"/>
        <dbReference type="ChEBI" id="CHEBI:456216"/>
        <dbReference type="EC" id="3.6.4.13"/>
    </reaction>
</comment>
<dbReference type="InterPro" id="IPR027417">
    <property type="entry name" value="P-loop_NTPase"/>
</dbReference>
<dbReference type="EC" id="3.6.4.13" evidence="1"/>
<evidence type="ECO:0000256" key="5">
    <source>
        <dbReference type="ARBA" id="ARBA00022840"/>
    </source>
</evidence>
<proteinExistence type="predicted"/>
<dbReference type="GO" id="GO:0045943">
    <property type="term" value="P:positive regulation of transcription by RNA polymerase I"/>
    <property type="evidence" value="ECO:0007669"/>
    <property type="project" value="TreeGrafter"/>
</dbReference>
<dbReference type="PROSITE" id="PS51192">
    <property type="entry name" value="HELICASE_ATP_BIND_1"/>
    <property type="match status" value="1"/>
</dbReference>
<feature type="region of interest" description="Disordered" evidence="7">
    <location>
        <begin position="55"/>
        <end position="115"/>
    </location>
</feature>
<evidence type="ECO:0000256" key="2">
    <source>
        <dbReference type="ARBA" id="ARBA00022741"/>
    </source>
</evidence>
<name>A0A0F7SGI6_PHARH</name>
<dbReference type="Pfam" id="PF21010">
    <property type="entry name" value="HA2_C"/>
    <property type="match status" value="1"/>
</dbReference>
<dbReference type="SMART" id="SM00487">
    <property type="entry name" value="DEXDc"/>
    <property type="match status" value="1"/>
</dbReference>
<reference evidence="10" key="1">
    <citation type="submission" date="2014-08" db="EMBL/GenBank/DDBJ databases">
        <authorList>
            <person name="Sharma Rahul"/>
            <person name="Thines Marco"/>
        </authorList>
    </citation>
    <scope>NUCLEOTIDE SEQUENCE</scope>
</reference>
<dbReference type="GO" id="GO:1990904">
    <property type="term" value="C:ribonucleoprotein complex"/>
    <property type="evidence" value="ECO:0007669"/>
    <property type="project" value="UniProtKB-ARBA"/>
</dbReference>
<evidence type="ECO:0000256" key="7">
    <source>
        <dbReference type="SAM" id="MobiDB-lite"/>
    </source>
</evidence>
<feature type="region of interest" description="Disordered" evidence="7">
    <location>
        <begin position="1"/>
        <end position="31"/>
    </location>
</feature>
<dbReference type="Pfam" id="PF04408">
    <property type="entry name" value="WHD_HA2"/>
    <property type="match status" value="1"/>
</dbReference>
<dbReference type="Pfam" id="PF07717">
    <property type="entry name" value="OB_NTP_bind"/>
    <property type="match status" value="1"/>
</dbReference>
<dbReference type="InterPro" id="IPR007502">
    <property type="entry name" value="Helicase-assoc_dom"/>
</dbReference>
<dbReference type="EMBL" id="LN483211">
    <property type="protein sequence ID" value="CDZ97490.1"/>
    <property type="molecule type" value="Genomic_DNA"/>
</dbReference>
<organism evidence="10">
    <name type="scientific">Phaffia rhodozyma</name>
    <name type="common">Yeast</name>
    <name type="synonym">Xanthophyllomyces dendrorhous</name>
    <dbReference type="NCBI Taxonomy" id="264483"/>
    <lineage>
        <taxon>Eukaryota</taxon>
        <taxon>Fungi</taxon>
        <taxon>Dikarya</taxon>
        <taxon>Basidiomycota</taxon>
        <taxon>Agaricomycotina</taxon>
        <taxon>Tremellomycetes</taxon>
        <taxon>Cystofilobasidiales</taxon>
        <taxon>Mrakiaceae</taxon>
        <taxon>Phaffia</taxon>
    </lineage>
</organism>
<dbReference type="PANTHER" id="PTHR18934:SF118">
    <property type="entry name" value="ATP-DEPENDENT RNA HELICASE DHX33"/>
    <property type="match status" value="1"/>
</dbReference>
<dbReference type="InterPro" id="IPR002464">
    <property type="entry name" value="DNA/RNA_helicase_DEAH_CS"/>
</dbReference>
<dbReference type="InterPro" id="IPR048333">
    <property type="entry name" value="HA2_WH"/>
</dbReference>
<dbReference type="CDD" id="cd18791">
    <property type="entry name" value="SF2_C_RHA"/>
    <property type="match status" value="1"/>
</dbReference>
<dbReference type="InterPro" id="IPR011545">
    <property type="entry name" value="DEAD/DEAH_box_helicase_dom"/>
</dbReference>
<dbReference type="AlphaFoldDB" id="A0A0F7SGI6"/>
<dbReference type="PROSITE" id="PS00690">
    <property type="entry name" value="DEAH_ATP_HELICASE"/>
    <property type="match status" value="1"/>
</dbReference>
<evidence type="ECO:0000313" key="10">
    <source>
        <dbReference type="EMBL" id="CDZ97490.1"/>
    </source>
</evidence>
<dbReference type="PROSITE" id="PS51194">
    <property type="entry name" value="HELICASE_CTER"/>
    <property type="match status" value="1"/>
</dbReference>
<keyword evidence="4" id="KW-0347">Helicase</keyword>
<evidence type="ECO:0000256" key="1">
    <source>
        <dbReference type="ARBA" id="ARBA00012552"/>
    </source>
</evidence>
<protein>
    <recommendedName>
        <fullName evidence="1">RNA helicase</fullName>
        <ecNumber evidence="1">3.6.4.13</ecNumber>
    </recommendedName>
</protein>